<dbReference type="Pfam" id="PF14392">
    <property type="entry name" value="zf-CCHC_4"/>
    <property type="match status" value="1"/>
</dbReference>
<dbReference type="InterPro" id="IPR025836">
    <property type="entry name" value="Zn_knuckle_CX2CX4HX4C"/>
</dbReference>
<reference evidence="2 3" key="1">
    <citation type="journal article" date="2020" name="bioRxiv">
        <title>Sequence and annotation of 42 cannabis genomes reveals extensive copy number variation in cannabinoid synthesis and pathogen resistance genes.</title>
        <authorList>
            <person name="Mckernan K.J."/>
            <person name="Helbert Y."/>
            <person name="Kane L.T."/>
            <person name="Ebling H."/>
            <person name="Zhang L."/>
            <person name="Liu B."/>
            <person name="Eaton Z."/>
            <person name="Mclaughlin S."/>
            <person name="Kingan S."/>
            <person name="Baybayan P."/>
            <person name="Concepcion G."/>
            <person name="Jordan M."/>
            <person name="Riva A."/>
            <person name="Barbazuk W."/>
            <person name="Harkins T."/>
        </authorList>
    </citation>
    <scope>NUCLEOTIDE SEQUENCE [LARGE SCALE GENOMIC DNA]</scope>
    <source>
        <strain evidence="3">cv. Jamaican Lion 4</strain>
        <tissue evidence="2">Leaf</tissue>
    </source>
</reference>
<dbReference type="EMBL" id="JAATIQ010000255">
    <property type="protein sequence ID" value="KAF4366559.1"/>
    <property type="molecule type" value="Genomic_DNA"/>
</dbReference>
<dbReference type="AlphaFoldDB" id="A0A7J6F9J6"/>
<protein>
    <recommendedName>
        <fullName evidence="1">Zinc knuckle CX2CX4HX4C domain-containing protein</fullName>
    </recommendedName>
</protein>
<feature type="domain" description="Zinc knuckle CX2CX4HX4C" evidence="1">
    <location>
        <begin position="31"/>
        <end position="71"/>
    </location>
</feature>
<evidence type="ECO:0000313" key="2">
    <source>
        <dbReference type="EMBL" id="KAF4366559.1"/>
    </source>
</evidence>
<organism evidence="2 3">
    <name type="scientific">Cannabis sativa</name>
    <name type="common">Hemp</name>
    <name type="synonym">Marijuana</name>
    <dbReference type="NCBI Taxonomy" id="3483"/>
    <lineage>
        <taxon>Eukaryota</taxon>
        <taxon>Viridiplantae</taxon>
        <taxon>Streptophyta</taxon>
        <taxon>Embryophyta</taxon>
        <taxon>Tracheophyta</taxon>
        <taxon>Spermatophyta</taxon>
        <taxon>Magnoliopsida</taxon>
        <taxon>eudicotyledons</taxon>
        <taxon>Gunneridae</taxon>
        <taxon>Pentapetalae</taxon>
        <taxon>rosids</taxon>
        <taxon>fabids</taxon>
        <taxon>Rosales</taxon>
        <taxon>Cannabaceae</taxon>
        <taxon>Cannabis</taxon>
    </lineage>
</organism>
<comment type="caution">
    <text evidence="2">The sequence shown here is derived from an EMBL/GenBank/DDBJ whole genome shotgun (WGS) entry which is preliminary data.</text>
</comment>
<gene>
    <name evidence="2" type="ORF">G4B88_001379</name>
</gene>
<name>A0A7J6F9J6_CANSA</name>
<dbReference type="Proteomes" id="UP000583929">
    <property type="component" value="Unassembled WGS sequence"/>
</dbReference>
<evidence type="ECO:0000259" key="1">
    <source>
        <dbReference type="Pfam" id="PF14392"/>
    </source>
</evidence>
<proteinExistence type="predicted"/>
<sequence>MELVKHSKHVVGFVVESDRDGNEPASRPKWLRILVDVSNEGGKKFWLQYKYEKLGAFCYHCGRFNHTPPPCRPIGNEHDSGLATTMVTAGRRFSRKMTTRPRSYFGEEKRAIWSPKKTHWHARCHGCLFWYVD</sequence>
<accession>A0A7J6F9J6</accession>
<keyword evidence="3" id="KW-1185">Reference proteome</keyword>
<evidence type="ECO:0000313" key="3">
    <source>
        <dbReference type="Proteomes" id="UP000583929"/>
    </source>
</evidence>